<dbReference type="AlphaFoldDB" id="A0A098BY96"/>
<dbReference type="OrthoDB" id="9771072at2"/>
<dbReference type="EMBL" id="LN515532">
    <property type="protein sequence ID" value="CEA15141.1"/>
    <property type="molecule type" value="Genomic_DNA"/>
</dbReference>
<dbReference type="Pfam" id="PF21252">
    <property type="entry name" value="Glyco_hydro_109_C"/>
    <property type="match status" value="1"/>
</dbReference>
<feature type="domain" description="Gfo/Idh/MocA-like oxidoreductase N-terminal" evidence="6">
    <location>
        <begin position="60"/>
        <end position="183"/>
    </location>
</feature>
<evidence type="ECO:0000256" key="4">
    <source>
        <dbReference type="ARBA" id="ARBA00023027"/>
    </source>
</evidence>
<dbReference type="PANTHER" id="PTHR43818">
    <property type="entry name" value="BCDNA.GH03377"/>
    <property type="match status" value="1"/>
</dbReference>
<dbReference type="KEGG" id="pbt:ING2E5B_0372"/>
<evidence type="ECO:0000259" key="6">
    <source>
        <dbReference type="Pfam" id="PF01408"/>
    </source>
</evidence>
<dbReference type="Gene3D" id="3.40.50.720">
    <property type="entry name" value="NAD(P)-binding Rossmann-like Domain"/>
    <property type="match status" value="1"/>
</dbReference>
<dbReference type="InterPro" id="IPR050463">
    <property type="entry name" value="Gfo/Idh/MocA_oxidrdct_glycsds"/>
</dbReference>
<organism evidence="8 9">
    <name type="scientific">Fermentimonas caenicola</name>
    <dbReference type="NCBI Taxonomy" id="1562970"/>
    <lineage>
        <taxon>Bacteria</taxon>
        <taxon>Pseudomonadati</taxon>
        <taxon>Bacteroidota</taxon>
        <taxon>Bacteroidia</taxon>
        <taxon>Bacteroidales</taxon>
        <taxon>Dysgonomonadaceae</taxon>
        <taxon>Fermentimonas</taxon>
    </lineage>
</organism>
<dbReference type="InterPro" id="IPR036291">
    <property type="entry name" value="NAD(P)-bd_dom_sf"/>
</dbReference>
<evidence type="ECO:0000313" key="9">
    <source>
        <dbReference type="Proteomes" id="UP000032417"/>
    </source>
</evidence>
<keyword evidence="3 8" id="KW-0378">Hydrolase</keyword>
<reference evidence="8 9" key="1">
    <citation type="submission" date="2014-08" db="EMBL/GenBank/DDBJ databases">
        <authorList>
            <person name="Wibberg D."/>
        </authorList>
    </citation>
    <scope>NUCLEOTIDE SEQUENCE [LARGE SCALE GENOMIC DNA]</scope>
    <source>
        <strain evidence="9">ING2-E5B</strain>
    </source>
</reference>
<dbReference type="PATRIC" id="fig|1562970.3.peg.369"/>
<dbReference type="Gene3D" id="3.30.360.10">
    <property type="entry name" value="Dihydrodipicolinate Reductase, domain 2"/>
    <property type="match status" value="1"/>
</dbReference>
<accession>A0A098BY96</accession>
<keyword evidence="5 8" id="KW-0326">Glycosidase</keyword>
<dbReference type="GO" id="GO:0000166">
    <property type="term" value="F:nucleotide binding"/>
    <property type="evidence" value="ECO:0007669"/>
    <property type="project" value="InterPro"/>
</dbReference>
<dbReference type="PANTHER" id="PTHR43818:SF1">
    <property type="entry name" value="GLYCOSYL HYDROLASE FAMILY 109 PROTEIN"/>
    <property type="match status" value="1"/>
</dbReference>
<dbReference type="STRING" id="1562970.ING2E5B_0372"/>
<evidence type="ECO:0000256" key="1">
    <source>
        <dbReference type="ARBA" id="ARBA00001911"/>
    </source>
</evidence>
<comment type="similarity">
    <text evidence="2">Belongs to the Gfo/Idh/MocA family. Glycosyl hydrolase 109 subfamily.</text>
</comment>
<evidence type="ECO:0000256" key="5">
    <source>
        <dbReference type="ARBA" id="ARBA00023295"/>
    </source>
</evidence>
<dbReference type="InterPro" id="IPR049303">
    <property type="entry name" value="Glyco_hydro_109_C"/>
</dbReference>
<dbReference type="GO" id="GO:0016798">
    <property type="term" value="F:hydrolase activity, acting on glycosyl bonds"/>
    <property type="evidence" value="ECO:0007669"/>
    <property type="project" value="UniProtKB-KW"/>
</dbReference>
<proteinExistence type="inferred from homology"/>
<dbReference type="HOGENOM" id="CLU_046965_0_0_10"/>
<keyword evidence="4" id="KW-0520">NAD</keyword>
<dbReference type="EC" id="3.2.1.-" evidence="8"/>
<evidence type="ECO:0000256" key="3">
    <source>
        <dbReference type="ARBA" id="ARBA00022801"/>
    </source>
</evidence>
<evidence type="ECO:0000259" key="7">
    <source>
        <dbReference type="Pfam" id="PF21252"/>
    </source>
</evidence>
<dbReference type="SUPFAM" id="SSF51735">
    <property type="entry name" value="NAD(P)-binding Rossmann-fold domains"/>
    <property type="match status" value="1"/>
</dbReference>
<sequence>MQKHFVLIAILLAMLLTIGCTTNNKTKSSQVIEPIQVDVPLRPEGQKDVLELRTPKIDTVRVGFIGLGSRGPGAVQRYVHIPGAKIVALCDIYEENVEKTQAILDKAGLPRATGYSGSEDAWKQLCESDQVDLVYIATDWKNHAKMMIYAMEQGKHVACEVPAAMTLDEIWAIIDTAERTQKHAMQLENCVYDFFELTTLNMAQQGVFGEVLHVEGSYIHNLNNNWERYVNDWRLQYNKEFRGDVYPTHGIGPVAQVLNIHRGDRMKTLVSMDTKPVNLPEYLIEKRGVDRDSAYNFANGQHTMTMISTENGKTLQIQHDVTSPRPYSRMYQVSGTKGYANKYPVEGYAIEDEGEGFSSHDFLSQDNMNMLMDKYKHRIHRELEEKAKEVGGHGGMDFIMDYRLIYCLRNGLPLDMDVYDLAEWCSLVELSRISIENNNSPVAIPDFTRGNWNRIQGYSHAFAD</sequence>
<dbReference type="InterPro" id="IPR000683">
    <property type="entry name" value="Gfo/Idh/MocA-like_OxRdtase_N"/>
</dbReference>
<protein>
    <submittedName>
        <fullName evidence="8">Glycosyl hydrolase family 109 protein 1</fullName>
        <ecNumber evidence="8">3.2.1.-</ecNumber>
    </submittedName>
</protein>
<dbReference type="Pfam" id="PF01408">
    <property type="entry name" value="GFO_IDH_MocA"/>
    <property type="match status" value="1"/>
</dbReference>
<keyword evidence="9" id="KW-1185">Reference proteome</keyword>
<evidence type="ECO:0000313" key="8">
    <source>
        <dbReference type="EMBL" id="CEA15141.1"/>
    </source>
</evidence>
<dbReference type="Proteomes" id="UP000032417">
    <property type="component" value="Chromosome 1"/>
</dbReference>
<name>A0A098BY96_9BACT</name>
<dbReference type="PROSITE" id="PS51257">
    <property type="entry name" value="PROKAR_LIPOPROTEIN"/>
    <property type="match status" value="1"/>
</dbReference>
<feature type="domain" description="Glycosyl hydrolase 109 C-terminal" evidence="7">
    <location>
        <begin position="197"/>
        <end position="352"/>
    </location>
</feature>
<dbReference type="SUPFAM" id="SSF55347">
    <property type="entry name" value="Glyceraldehyde-3-phosphate dehydrogenase-like, C-terminal domain"/>
    <property type="match status" value="1"/>
</dbReference>
<gene>
    <name evidence="8" type="ORF">ING2E5B_0372</name>
</gene>
<comment type="cofactor">
    <cofactor evidence="1">
        <name>NAD(+)</name>
        <dbReference type="ChEBI" id="CHEBI:57540"/>
    </cofactor>
</comment>
<evidence type="ECO:0000256" key="2">
    <source>
        <dbReference type="ARBA" id="ARBA00009329"/>
    </source>
</evidence>